<dbReference type="PANTHER" id="PTHR14237">
    <property type="entry name" value="MOLYBDOPTERIN COFACTOR SULFURASE MOSC"/>
    <property type="match status" value="1"/>
</dbReference>
<dbReference type="PANTHER" id="PTHR14237:SF19">
    <property type="entry name" value="MITOCHONDRIAL AMIDOXIME REDUCING COMPONENT 1"/>
    <property type="match status" value="1"/>
</dbReference>
<evidence type="ECO:0000313" key="3">
    <source>
        <dbReference type="Proteomes" id="UP000007151"/>
    </source>
</evidence>
<dbReference type="InterPro" id="IPR005302">
    <property type="entry name" value="MoCF_Sase_C"/>
</dbReference>
<comment type="caution">
    <text evidence="2">The sequence shown here is derived from an EMBL/GenBank/DDBJ whole genome shotgun (WGS) entry which is preliminary data.</text>
</comment>
<name>A0A212FJA9_DANPL</name>
<dbReference type="FunCoup" id="A0A212FJA9">
    <property type="interactions" value="39"/>
</dbReference>
<dbReference type="SUPFAM" id="SSF50800">
    <property type="entry name" value="PK beta-barrel domain-like"/>
    <property type="match status" value="1"/>
</dbReference>
<dbReference type="Proteomes" id="UP000007151">
    <property type="component" value="Unassembled WGS sequence"/>
</dbReference>
<accession>A0A212FJA9</accession>
<protein>
    <submittedName>
        <fullName evidence="2">Mo-molybdopterin cofactor sulfurase</fullName>
    </submittedName>
</protein>
<dbReference type="AlphaFoldDB" id="A0A212FJA9"/>
<dbReference type="STRING" id="278856.A0A212FJA9"/>
<dbReference type="GO" id="GO:0003824">
    <property type="term" value="F:catalytic activity"/>
    <property type="evidence" value="ECO:0007669"/>
    <property type="project" value="InterPro"/>
</dbReference>
<dbReference type="SUPFAM" id="SSF141673">
    <property type="entry name" value="MOSC N-terminal domain-like"/>
    <property type="match status" value="2"/>
</dbReference>
<dbReference type="InterPro" id="IPR005303">
    <property type="entry name" value="MOCOS_middle"/>
</dbReference>
<dbReference type="GO" id="GO:0030170">
    <property type="term" value="F:pyridoxal phosphate binding"/>
    <property type="evidence" value="ECO:0007669"/>
    <property type="project" value="InterPro"/>
</dbReference>
<gene>
    <name evidence="2" type="ORF">KGM_204159</name>
</gene>
<keyword evidence="3" id="KW-1185">Reference proteome</keyword>
<reference evidence="2 3" key="1">
    <citation type="journal article" date="2011" name="Cell">
        <title>The monarch butterfly genome yields insights into long-distance migration.</title>
        <authorList>
            <person name="Zhan S."/>
            <person name="Merlin C."/>
            <person name="Boore J.L."/>
            <person name="Reppert S.M."/>
        </authorList>
    </citation>
    <scope>NUCLEOTIDE SEQUENCE [LARGE SCALE GENOMIC DNA]</scope>
    <source>
        <strain evidence="2">F-2</strain>
    </source>
</reference>
<dbReference type="InterPro" id="IPR011037">
    <property type="entry name" value="Pyrv_Knase-like_insert_dom_sf"/>
</dbReference>
<dbReference type="EMBL" id="AGBW02008295">
    <property type="protein sequence ID" value="OWR53814.1"/>
    <property type="molecule type" value="Genomic_DNA"/>
</dbReference>
<sequence length="440" mass="49996">MSKVNNVRFLQLGRNPVHKNKAECTFLGLRDGWLRDREMLIVDDKYNFITARAFPKMLLIQSKIEKSILTLSNDDMEPLNVDLAEASIALKETFKATVWGVKVQVYDCGWEASEWLSSEITEPESKPPTEDFAQNGLRSYLSAAVATTGVLAGAYCVYHLYNEARKRKLPTTWREVGTLKDIYIYPIKSCGPVQKDRAECTLLGLKDGWLRDRTLMVVDNNYNFVTARAYPELLLVRPTIRNSVLSLQHNDMEILNMDLSEIVSLQTAKTATVWGVQVPVYDCGWEPSEWFSRLLHKSAADFRLGALPDEVPFNLINEASIDDLNSKLQGKKVCYKNFRPNFLITGARPYEEDDWKYVKIGENIFEVIKPCTRCIMTTIDPETGVRDSNAEPLETLKKYRQLENPDARRSAGDSPRMGLQMSLRSGINGIVSIDDRVYVA</sequence>
<organism evidence="2 3">
    <name type="scientific">Danaus plexippus plexippus</name>
    <dbReference type="NCBI Taxonomy" id="278856"/>
    <lineage>
        <taxon>Eukaryota</taxon>
        <taxon>Metazoa</taxon>
        <taxon>Ecdysozoa</taxon>
        <taxon>Arthropoda</taxon>
        <taxon>Hexapoda</taxon>
        <taxon>Insecta</taxon>
        <taxon>Pterygota</taxon>
        <taxon>Neoptera</taxon>
        <taxon>Endopterygota</taxon>
        <taxon>Lepidoptera</taxon>
        <taxon>Glossata</taxon>
        <taxon>Ditrysia</taxon>
        <taxon>Papilionoidea</taxon>
        <taxon>Nymphalidae</taxon>
        <taxon>Danainae</taxon>
        <taxon>Danaini</taxon>
        <taxon>Danaina</taxon>
        <taxon>Danaus</taxon>
        <taxon>Danaus</taxon>
    </lineage>
</organism>
<proteinExistence type="predicted"/>
<dbReference type="Pfam" id="PF03473">
    <property type="entry name" value="MOSC"/>
    <property type="match status" value="1"/>
</dbReference>
<dbReference type="PROSITE" id="PS51340">
    <property type="entry name" value="MOSC"/>
    <property type="match status" value="1"/>
</dbReference>
<dbReference type="GO" id="GO:0030151">
    <property type="term" value="F:molybdenum ion binding"/>
    <property type="evidence" value="ECO:0007669"/>
    <property type="project" value="InterPro"/>
</dbReference>
<dbReference type="KEGG" id="dpl:KGM_204159"/>
<evidence type="ECO:0000259" key="1">
    <source>
        <dbReference type="PROSITE" id="PS51340"/>
    </source>
</evidence>
<dbReference type="Pfam" id="PF03476">
    <property type="entry name" value="MOSC_N"/>
    <property type="match status" value="2"/>
</dbReference>
<dbReference type="eggNOG" id="KOG2362">
    <property type="taxonomic scope" value="Eukaryota"/>
</dbReference>
<feature type="domain" description="MOSC" evidence="1">
    <location>
        <begin position="286"/>
        <end position="440"/>
    </location>
</feature>
<dbReference type="InParanoid" id="A0A212FJA9"/>
<evidence type="ECO:0000313" key="2">
    <source>
        <dbReference type="EMBL" id="OWR53814.1"/>
    </source>
</evidence>